<dbReference type="Gene3D" id="3.30.2350.10">
    <property type="entry name" value="Pseudouridine synthase"/>
    <property type="match status" value="1"/>
</dbReference>
<reference evidence="2" key="1">
    <citation type="journal article" date="2004" name="Nature">
        <title>Genome duplication in the teleost fish Tetraodon nigroviridis reveals the early vertebrate proto-karyotype.</title>
        <authorList>
            <person name="Jaillon O."/>
            <person name="Aury J.-M."/>
            <person name="Brunet F."/>
            <person name="Petit J.-L."/>
            <person name="Stange-Thomann N."/>
            <person name="Mauceli E."/>
            <person name="Bouneau L."/>
            <person name="Fischer C."/>
            <person name="Ozouf-Costaz C."/>
            <person name="Bernot A."/>
            <person name="Nicaud S."/>
            <person name="Jaffe D."/>
            <person name="Fisher S."/>
            <person name="Lutfalla G."/>
            <person name="Dossat C."/>
            <person name="Segurens B."/>
            <person name="Dasilva C."/>
            <person name="Salanoubat M."/>
            <person name="Levy M."/>
            <person name="Boudet N."/>
            <person name="Castellano S."/>
            <person name="Anthouard V."/>
            <person name="Jubin C."/>
            <person name="Castelli V."/>
            <person name="Katinka M."/>
            <person name="Vacherie B."/>
            <person name="Biemont C."/>
            <person name="Skalli Z."/>
            <person name="Cattolico L."/>
            <person name="Poulain J."/>
            <person name="De Berardinis V."/>
            <person name="Cruaud C."/>
            <person name="Duprat S."/>
            <person name="Brottier P."/>
            <person name="Coutanceau J.-P."/>
            <person name="Gouzy J."/>
            <person name="Parra G."/>
            <person name="Lardier G."/>
            <person name="Chapple C."/>
            <person name="McKernan K.J."/>
            <person name="McEwan P."/>
            <person name="Bosak S."/>
            <person name="Kellis M."/>
            <person name="Volff J.-N."/>
            <person name="Guigo R."/>
            <person name="Zody M.C."/>
            <person name="Mesirov J."/>
            <person name="Lindblad-Toh K."/>
            <person name="Birren B."/>
            <person name="Nusbaum C."/>
            <person name="Kahn D."/>
            <person name="Robinson-Rechavi M."/>
            <person name="Laudet V."/>
            <person name="Schachter V."/>
            <person name="Quetier F."/>
            <person name="Saurin W."/>
            <person name="Scarpelli C."/>
            <person name="Wincker P."/>
            <person name="Lander E.S."/>
            <person name="Weissenbach J."/>
            <person name="Roest Crollius H."/>
        </authorList>
    </citation>
    <scope>NUCLEOTIDE SEQUENCE [LARGE SCALE GENOMIC DNA]</scope>
</reference>
<dbReference type="GO" id="GO:0000455">
    <property type="term" value="P:enzyme-directed rRNA pseudouridine synthesis"/>
    <property type="evidence" value="ECO:0007669"/>
    <property type="project" value="TreeGrafter"/>
</dbReference>
<name>Q4TBL2_TETNG</name>
<sequence>MATEPASLENLRVLYHSHDYVVVDKHWDLRIDSKMWYEKLTVQAQLQASFPPAGRPQHLLRFQVLSPVGFLDKWSSLCCPQQSCCWPGVPLLQGPHRHQSLPRLSCEKPKTCRSELAVLEYGLYDGEPVTKALLQPLTGRTHQLRVHCSAIGHPIVGDVTYSCGADAGPYRMMLHAHLLHLPLEPQPLLVCAGDPFVPSVDPKWLPQRSLRMLSAAVASL</sequence>
<accession>Q4TBL2</accession>
<dbReference type="PANTHER" id="PTHR21600">
    <property type="entry name" value="MITOCHONDRIAL RNA PSEUDOURIDINE SYNTHASE"/>
    <property type="match status" value="1"/>
</dbReference>
<organism evidence="2">
    <name type="scientific">Tetraodon nigroviridis</name>
    <name type="common">Spotted green pufferfish</name>
    <name type="synonym">Chelonodon nigroviridis</name>
    <dbReference type="NCBI Taxonomy" id="99883"/>
    <lineage>
        <taxon>Eukaryota</taxon>
        <taxon>Metazoa</taxon>
        <taxon>Chordata</taxon>
        <taxon>Craniata</taxon>
        <taxon>Vertebrata</taxon>
        <taxon>Euteleostomi</taxon>
        <taxon>Actinopterygii</taxon>
        <taxon>Neopterygii</taxon>
        <taxon>Teleostei</taxon>
        <taxon>Neoteleostei</taxon>
        <taxon>Acanthomorphata</taxon>
        <taxon>Eupercaria</taxon>
        <taxon>Tetraodontiformes</taxon>
        <taxon>Tetradontoidea</taxon>
        <taxon>Tetraodontidae</taxon>
        <taxon>Tetraodon</taxon>
    </lineage>
</organism>
<dbReference type="OrthoDB" id="418349at2759"/>
<dbReference type="InterPro" id="IPR020103">
    <property type="entry name" value="PsdUridine_synth_cat_dom_sf"/>
</dbReference>
<dbReference type="InterPro" id="IPR050188">
    <property type="entry name" value="RluA_PseudoU_synthase"/>
</dbReference>
<dbReference type="SUPFAM" id="SSF55120">
    <property type="entry name" value="Pseudouridine synthase"/>
    <property type="match status" value="1"/>
</dbReference>
<proteinExistence type="inferred from homology"/>
<dbReference type="GO" id="GO:0009982">
    <property type="term" value="F:pseudouridine synthase activity"/>
    <property type="evidence" value="ECO:0007669"/>
    <property type="project" value="InterPro"/>
</dbReference>
<dbReference type="AlphaFoldDB" id="Q4TBL2"/>
<dbReference type="KEGG" id="tng:GSTEN00003712G001"/>
<dbReference type="PANTHER" id="PTHR21600:SF87">
    <property type="entry name" value="RNA PSEUDOURIDYLATE SYNTHASE DOMAIN-CONTAINING PROTEIN 1"/>
    <property type="match status" value="1"/>
</dbReference>
<evidence type="ECO:0000256" key="1">
    <source>
        <dbReference type="ARBA" id="ARBA00010876"/>
    </source>
</evidence>
<dbReference type="GO" id="GO:0003723">
    <property type="term" value="F:RNA binding"/>
    <property type="evidence" value="ECO:0007669"/>
    <property type="project" value="InterPro"/>
</dbReference>
<protein>
    <submittedName>
        <fullName evidence="2">Chromosome undetermined SCAF7118, whole genome shotgun sequence</fullName>
    </submittedName>
</protein>
<feature type="non-terminal residue" evidence="2">
    <location>
        <position position="220"/>
    </location>
</feature>
<evidence type="ECO:0000313" key="2">
    <source>
        <dbReference type="EMBL" id="CAF89720.1"/>
    </source>
</evidence>
<dbReference type="EMBL" id="CAAE01007118">
    <property type="protein sequence ID" value="CAF89720.1"/>
    <property type="molecule type" value="Genomic_DNA"/>
</dbReference>
<gene>
    <name evidence="2" type="ORF">GSTENG00003712001</name>
</gene>
<reference evidence="2" key="2">
    <citation type="submission" date="2004-02" db="EMBL/GenBank/DDBJ databases">
        <authorList>
            <consortium name="Genoscope"/>
            <consortium name="Whitehead Institute Centre for Genome Research"/>
        </authorList>
    </citation>
    <scope>NUCLEOTIDE SEQUENCE</scope>
</reference>
<comment type="similarity">
    <text evidence="1">Belongs to the pseudouridine synthase RluA family.</text>
</comment>